<accession>A0A229VXP3</accession>
<sequence length="68" mass="7070">MIREAGIPLENHDVAGLGGPGVDLAAGVASVAQDVGHVRGVYRVAAELDVTTQIIHDYRILLYNGCAA</sequence>
<dbReference type="Proteomes" id="UP000215433">
    <property type="component" value="Unassembled WGS sequence"/>
</dbReference>
<dbReference type="RefSeq" id="WP_093960411.1">
    <property type="nucleotide sequence ID" value="NZ_NEWD01000016.1"/>
</dbReference>
<reference evidence="1 2" key="1">
    <citation type="submission" date="2017-05" db="EMBL/GenBank/DDBJ databases">
        <title>Bifidobacterium vansinderenii sp. nov.</title>
        <authorList>
            <person name="Lugli G.A."/>
            <person name="Duranti S."/>
            <person name="Mangifesta M."/>
        </authorList>
    </citation>
    <scope>NUCLEOTIDE SEQUENCE [LARGE SCALE GENOMIC DNA]</scope>
    <source>
        <strain evidence="1 2">Tam10B</strain>
    </source>
</reference>
<comment type="caution">
    <text evidence="1">The sequence shown here is derived from an EMBL/GenBank/DDBJ whole genome shotgun (WGS) entry which is preliminary data.</text>
</comment>
<name>A0A229VXP3_9BIFI</name>
<dbReference type="EMBL" id="NEWD01000016">
    <property type="protein sequence ID" value="OXN00381.1"/>
    <property type="molecule type" value="Genomic_DNA"/>
</dbReference>
<dbReference type="AlphaFoldDB" id="A0A229VXP3"/>
<organism evidence="1 2">
    <name type="scientific">Bifidobacterium vansinderenii</name>
    <dbReference type="NCBI Taxonomy" id="1984871"/>
    <lineage>
        <taxon>Bacteria</taxon>
        <taxon>Bacillati</taxon>
        <taxon>Actinomycetota</taxon>
        <taxon>Actinomycetes</taxon>
        <taxon>Bifidobacteriales</taxon>
        <taxon>Bifidobacteriaceae</taxon>
        <taxon>Bifidobacterium</taxon>
    </lineage>
</organism>
<protein>
    <submittedName>
        <fullName evidence="1">Uncharacterized protein</fullName>
    </submittedName>
</protein>
<evidence type="ECO:0000313" key="1">
    <source>
        <dbReference type="EMBL" id="OXN00381.1"/>
    </source>
</evidence>
<keyword evidence="2" id="KW-1185">Reference proteome</keyword>
<proteinExistence type="predicted"/>
<evidence type="ECO:0000313" key="2">
    <source>
        <dbReference type="Proteomes" id="UP000215433"/>
    </source>
</evidence>
<gene>
    <name evidence="1" type="ORF">Tam10B_1251</name>
</gene>